<dbReference type="RefSeq" id="WP_165393336.1">
    <property type="nucleotide sequence ID" value="NZ_SHKP01000007.1"/>
</dbReference>
<organism evidence="1 2">
    <name type="scientific">Rivibacter subsaxonicus</name>
    <dbReference type="NCBI Taxonomy" id="457575"/>
    <lineage>
        <taxon>Bacteria</taxon>
        <taxon>Pseudomonadati</taxon>
        <taxon>Pseudomonadota</taxon>
        <taxon>Betaproteobacteria</taxon>
        <taxon>Burkholderiales</taxon>
        <taxon>Rivibacter</taxon>
    </lineage>
</organism>
<dbReference type="Pfam" id="PF11142">
    <property type="entry name" value="DUF2917"/>
    <property type="match status" value="1"/>
</dbReference>
<dbReference type="AlphaFoldDB" id="A0A4Q7VGZ3"/>
<proteinExistence type="predicted"/>
<dbReference type="InterPro" id="IPR021317">
    <property type="entry name" value="DUF2917"/>
</dbReference>
<keyword evidence="2" id="KW-1185">Reference proteome</keyword>
<gene>
    <name evidence="1" type="ORF">EV670_3045</name>
</gene>
<dbReference type="EMBL" id="SHKP01000007">
    <property type="protein sequence ID" value="RZT95294.1"/>
    <property type="molecule type" value="Genomic_DNA"/>
</dbReference>
<evidence type="ECO:0000313" key="2">
    <source>
        <dbReference type="Proteomes" id="UP000293671"/>
    </source>
</evidence>
<accession>A0A4Q7VGZ3</accession>
<evidence type="ECO:0000313" key="1">
    <source>
        <dbReference type="EMBL" id="RZT95294.1"/>
    </source>
</evidence>
<reference evidence="1 2" key="1">
    <citation type="submission" date="2019-02" db="EMBL/GenBank/DDBJ databases">
        <title>Genomic Encyclopedia of Type Strains, Phase IV (KMG-IV): sequencing the most valuable type-strain genomes for metagenomic binning, comparative biology and taxonomic classification.</title>
        <authorList>
            <person name="Goeker M."/>
        </authorList>
    </citation>
    <scope>NUCLEOTIDE SEQUENCE [LARGE SCALE GENOMIC DNA]</scope>
    <source>
        <strain evidence="1 2">DSM 19570</strain>
    </source>
</reference>
<sequence>MSLHPQITREASAATLRKGQLLALAGRSGLRIDCREGSLWITQDRDPVDVVLEAGQSHVLAGDERVLVQALAPARLVVRPPLRPAGAGWVARLQRRWPGWLGGQMLSGSAH</sequence>
<protein>
    <submittedName>
        <fullName evidence="1">DUF2917 family protein</fullName>
    </submittedName>
</protein>
<comment type="caution">
    <text evidence="1">The sequence shown here is derived from an EMBL/GenBank/DDBJ whole genome shotgun (WGS) entry which is preliminary data.</text>
</comment>
<dbReference type="Proteomes" id="UP000293671">
    <property type="component" value="Unassembled WGS sequence"/>
</dbReference>
<name>A0A4Q7VGZ3_9BURK</name>